<feature type="region of interest" description="Disordered" evidence="2">
    <location>
        <begin position="23"/>
        <end position="45"/>
    </location>
</feature>
<protein>
    <recommendedName>
        <fullName evidence="4">GH16 domain-containing protein</fullName>
    </recommendedName>
</protein>
<dbReference type="SUPFAM" id="SSF49899">
    <property type="entry name" value="Concanavalin A-like lectins/glucanases"/>
    <property type="match status" value="1"/>
</dbReference>
<gene>
    <name evidence="5" type="ORF">B0A52_00816</name>
</gene>
<dbReference type="InterPro" id="IPR000757">
    <property type="entry name" value="Beta-glucanase-like"/>
</dbReference>
<evidence type="ECO:0000313" key="5">
    <source>
        <dbReference type="EMBL" id="RVX75463.1"/>
    </source>
</evidence>
<dbReference type="OrthoDB" id="4781at2759"/>
<evidence type="ECO:0000256" key="1">
    <source>
        <dbReference type="ARBA" id="ARBA00006865"/>
    </source>
</evidence>
<dbReference type="InterPro" id="IPR050546">
    <property type="entry name" value="Glycosyl_Hydrlase_16"/>
</dbReference>
<keyword evidence="3" id="KW-1133">Transmembrane helix</keyword>
<dbReference type="VEuPathDB" id="FungiDB:PV10_02978"/>
<name>A0A438NIA8_EXOME</name>
<reference evidence="5 6" key="1">
    <citation type="submission" date="2017-03" db="EMBL/GenBank/DDBJ databases">
        <title>Genomes of endolithic fungi from Antarctica.</title>
        <authorList>
            <person name="Coleine C."/>
            <person name="Masonjones S."/>
            <person name="Stajich J.E."/>
        </authorList>
    </citation>
    <scope>NUCLEOTIDE SEQUENCE [LARGE SCALE GENOMIC DNA]</scope>
    <source>
        <strain evidence="5 6">CCFEE 6314</strain>
    </source>
</reference>
<comment type="caution">
    <text evidence="5">The sequence shown here is derived from an EMBL/GenBank/DDBJ whole genome shotgun (WGS) entry which is preliminary data.</text>
</comment>
<dbReference type="InterPro" id="IPR013320">
    <property type="entry name" value="ConA-like_dom_sf"/>
</dbReference>
<evidence type="ECO:0000259" key="4">
    <source>
        <dbReference type="PROSITE" id="PS51762"/>
    </source>
</evidence>
<dbReference type="GO" id="GO:0005975">
    <property type="term" value="P:carbohydrate metabolic process"/>
    <property type="evidence" value="ECO:0007669"/>
    <property type="project" value="InterPro"/>
</dbReference>
<sequence>MSAAISRATSIHSISVVSNPFSSSRHELHDGSTPPEFASATGRRRKFKSSRFRGTEYPKPWLEHVDPRKKWEKVIFWCALLIGLLIGAVICFFSYRSVSNHDYCLLFEDNFETLDTNIWNFETQRGGFGSGSFEWTSDDPQNSYVDAEGLHIVPTLTTESTDITEDDINDSYVLNLTTAGTCTAASKDENDCSIRSNVTSGAIINPVRSARLNTKGTKTITYGRVEVVAKAPVGDWLWPAIWMMPEPQGPDGHGAYGPWPASGEIDIAEWRGNAGSKYPDGRDSVGSTLHWGPVYAADAFWRTSGKHNLRRTDFAEEFHTYGLEWSKNYLFMYVDTRLVQVMFTKFNNYKSMWDHGDFGSAIVNKSALSNPWAQTGQANTPFDQPFYLILNVAVGSTNGFFKDGVSNKPWGDESLSAPREFWEAKHLWLPTWGEGDKRGMTVKSVKMWQEGKCGGA</sequence>
<dbReference type="Proteomes" id="UP000288859">
    <property type="component" value="Unassembled WGS sequence"/>
</dbReference>
<evidence type="ECO:0000256" key="2">
    <source>
        <dbReference type="SAM" id="MobiDB-lite"/>
    </source>
</evidence>
<organism evidence="5 6">
    <name type="scientific">Exophiala mesophila</name>
    <name type="common">Black yeast-like fungus</name>
    <dbReference type="NCBI Taxonomy" id="212818"/>
    <lineage>
        <taxon>Eukaryota</taxon>
        <taxon>Fungi</taxon>
        <taxon>Dikarya</taxon>
        <taxon>Ascomycota</taxon>
        <taxon>Pezizomycotina</taxon>
        <taxon>Eurotiomycetes</taxon>
        <taxon>Chaetothyriomycetidae</taxon>
        <taxon>Chaetothyriales</taxon>
        <taxon>Herpotrichiellaceae</taxon>
        <taxon>Exophiala</taxon>
    </lineage>
</organism>
<dbReference type="PROSITE" id="PS51762">
    <property type="entry name" value="GH16_2"/>
    <property type="match status" value="1"/>
</dbReference>
<feature type="transmembrane region" description="Helical" evidence="3">
    <location>
        <begin position="74"/>
        <end position="95"/>
    </location>
</feature>
<proteinExistence type="inferred from homology"/>
<dbReference type="Pfam" id="PF00722">
    <property type="entry name" value="Glyco_hydro_16"/>
    <property type="match status" value="1"/>
</dbReference>
<dbReference type="PANTHER" id="PTHR10963:SF55">
    <property type="entry name" value="GLYCOSIDE HYDROLASE FAMILY 16 PROTEIN"/>
    <property type="match status" value="1"/>
</dbReference>
<dbReference type="PANTHER" id="PTHR10963">
    <property type="entry name" value="GLYCOSYL HYDROLASE-RELATED"/>
    <property type="match status" value="1"/>
</dbReference>
<comment type="similarity">
    <text evidence="1">Belongs to the glycosyl hydrolase 16 family.</text>
</comment>
<dbReference type="Gene3D" id="2.60.120.200">
    <property type="match status" value="1"/>
</dbReference>
<keyword evidence="3" id="KW-0472">Membrane</keyword>
<accession>A0A438NIA8</accession>
<dbReference type="FunFam" id="2.60.120.200:FF:000178">
    <property type="entry name" value="Glycoside hydrolase family 16 protein"/>
    <property type="match status" value="1"/>
</dbReference>
<evidence type="ECO:0000256" key="3">
    <source>
        <dbReference type="SAM" id="Phobius"/>
    </source>
</evidence>
<dbReference type="EMBL" id="NAJM01000002">
    <property type="protein sequence ID" value="RVX75463.1"/>
    <property type="molecule type" value="Genomic_DNA"/>
</dbReference>
<dbReference type="GO" id="GO:0004553">
    <property type="term" value="F:hydrolase activity, hydrolyzing O-glycosyl compounds"/>
    <property type="evidence" value="ECO:0007669"/>
    <property type="project" value="InterPro"/>
</dbReference>
<keyword evidence="3" id="KW-0812">Transmembrane</keyword>
<evidence type="ECO:0000313" key="6">
    <source>
        <dbReference type="Proteomes" id="UP000288859"/>
    </source>
</evidence>
<feature type="domain" description="GH16" evidence="4">
    <location>
        <begin position="50"/>
        <end position="453"/>
    </location>
</feature>
<dbReference type="AlphaFoldDB" id="A0A438NIA8"/>